<dbReference type="SUPFAM" id="SSF52540">
    <property type="entry name" value="P-loop containing nucleoside triphosphate hydrolases"/>
    <property type="match status" value="1"/>
</dbReference>
<dbReference type="InterPro" id="IPR041118">
    <property type="entry name" value="Rx_N"/>
</dbReference>
<evidence type="ECO:0000256" key="6">
    <source>
        <dbReference type="ARBA" id="ARBA00022840"/>
    </source>
</evidence>
<evidence type="ECO:0000313" key="13">
    <source>
        <dbReference type="Proteomes" id="UP000197138"/>
    </source>
</evidence>
<dbReference type="Proteomes" id="UP000197138">
    <property type="component" value="Unassembled WGS sequence"/>
</dbReference>
<dbReference type="PANTHER" id="PTHR36766">
    <property type="entry name" value="PLANT BROAD-SPECTRUM MILDEW RESISTANCE PROTEIN RPW8"/>
    <property type="match status" value="1"/>
</dbReference>
<keyword evidence="5" id="KW-0611">Plant defense</keyword>
<gene>
    <name evidence="12" type="ORF">CDL15_Pgr025401</name>
</gene>
<dbReference type="Pfam" id="PF03924">
    <property type="entry name" value="CHASE"/>
    <property type="match status" value="1"/>
</dbReference>
<evidence type="ECO:0000256" key="9">
    <source>
        <dbReference type="SAM" id="Phobius"/>
    </source>
</evidence>
<sequence>MAGALVGGAFLAASLQVLIDKLASHGIGDYIWGRKLEEGWLVKKLTVTLLSVEAMLHDALKKRTLNSAVTEWLSELESTINEAQSLLNEIAAQGSNDKPRSRSSRSKAIREILERLEHMSRQKDVLDLIELSYILPTTSIPVHESDVVGRVDDKEGIVSILLSNHTADEDSIKAIGIVGVPGVGKTTLAQLVYNDNRVGEHFDLRVWVCLSSRTDVYSVTKTIFKAVTSAACDVDDLNLLQVRLREQLVGKKLLLVLDDVRGFEDCREWEVLRSPFRFCALGSCLIVTTRCENVAGTVRTLPLHHLNPLSDEDCWSLFSRDAFDVGCPAADPELEAIGRDIVRKCRGLPIAAKTLGVLLWEKPDREEWDKILKDEAWDSLRNMTDILLKLRKGTKARKTVQKSRTEQATDRNLHVIGNNLVPLSRNSRSKKARLPLYCVLWLILLVIVSISVFKSANKFHTNKRNGKLASMCDLRAKMLQDQFGYHVNNSFSFVIFLTQVFRMHPVLDDDQTDIMNAIATSDTVISRPFHFKQCHHRLHFALIVPLDSVYRIFNSTREEHISAGSGYIATFFKFDCLVKHVLGQLDGNQTISVAVHDVTNSTEYFLLFDSGDYKSNQFHVYESRLELGDPFRKYKITCWYHQKASLSWIVISITCLTIVIGLLLGCILLGAAIHSLRIQELKAQVEAVNAASSSVLRAASGEIKMPANSILETLVLVLSTELRSPQKDYVRVAQEGCKRLIDLIDETDIMNAIATGDTVISRPFYFKQTHPHHLRFALIVPLYSACRIFNSTREERIRAGSGYIALVFDFDSLVEHVLGQLDGNQTISVAVHDVTNSTEYFLLFDSGDYKSNKFHVYESRLELGDPFRKYNITCWYHQKAPLSWIVISITCLTIAIGLLLGLASGEIKMPVNSILETLVVVLSTELRSPQKDYVRVAQEGCKRLIDLIDEVADNKNPDIPI</sequence>
<dbReference type="Gene3D" id="3.40.50.300">
    <property type="entry name" value="P-loop containing nucleotide triphosphate hydrolases"/>
    <property type="match status" value="1"/>
</dbReference>
<name>A0A218W8M2_PUNGR</name>
<keyword evidence="10" id="KW-0732">Signal</keyword>
<dbReference type="InterPro" id="IPR006189">
    <property type="entry name" value="CHASE_dom"/>
</dbReference>
<dbReference type="InterPro" id="IPR042197">
    <property type="entry name" value="Apaf_helical"/>
</dbReference>
<organism evidence="12 13">
    <name type="scientific">Punica granatum</name>
    <name type="common">Pomegranate</name>
    <dbReference type="NCBI Taxonomy" id="22663"/>
    <lineage>
        <taxon>Eukaryota</taxon>
        <taxon>Viridiplantae</taxon>
        <taxon>Streptophyta</taxon>
        <taxon>Embryophyta</taxon>
        <taxon>Tracheophyta</taxon>
        <taxon>Spermatophyta</taxon>
        <taxon>Magnoliopsida</taxon>
        <taxon>eudicotyledons</taxon>
        <taxon>Gunneridae</taxon>
        <taxon>Pentapetalae</taxon>
        <taxon>rosids</taxon>
        <taxon>malvids</taxon>
        <taxon>Myrtales</taxon>
        <taxon>Lythraceae</taxon>
        <taxon>Punica</taxon>
    </lineage>
</organism>
<dbReference type="Gene3D" id="1.10.8.430">
    <property type="entry name" value="Helical domain of apoptotic protease-activating factors"/>
    <property type="match status" value="1"/>
</dbReference>
<dbReference type="Gene3D" id="6.10.250.1190">
    <property type="match status" value="1"/>
</dbReference>
<evidence type="ECO:0000256" key="2">
    <source>
        <dbReference type="ARBA" id="ARBA00022692"/>
    </source>
</evidence>
<dbReference type="Pfam" id="PF18052">
    <property type="entry name" value="Rx_N"/>
    <property type="match status" value="1"/>
</dbReference>
<evidence type="ECO:0000256" key="5">
    <source>
        <dbReference type="ARBA" id="ARBA00022821"/>
    </source>
</evidence>
<dbReference type="PROSITE" id="PS50839">
    <property type="entry name" value="CHASE"/>
    <property type="match status" value="2"/>
</dbReference>
<dbReference type="EMBL" id="MTKT01004939">
    <property type="protein sequence ID" value="OWM69214.1"/>
    <property type="molecule type" value="Genomic_DNA"/>
</dbReference>
<feature type="chain" id="PRO_5012736203" description="CHASE domain-containing protein" evidence="10">
    <location>
        <begin position="17"/>
        <end position="961"/>
    </location>
</feature>
<dbReference type="InterPro" id="IPR027417">
    <property type="entry name" value="P-loop_NTPase"/>
</dbReference>
<feature type="signal peptide" evidence="10">
    <location>
        <begin position="1"/>
        <end position="16"/>
    </location>
</feature>
<feature type="transmembrane region" description="Helical" evidence="9">
    <location>
        <begin position="434"/>
        <end position="453"/>
    </location>
</feature>
<evidence type="ECO:0000256" key="8">
    <source>
        <dbReference type="ARBA" id="ARBA00023136"/>
    </source>
</evidence>
<dbReference type="Gene3D" id="3.30.450.350">
    <property type="entry name" value="CHASE domain"/>
    <property type="match status" value="2"/>
</dbReference>
<protein>
    <recommendedName>
        <fullName evidence="11">CHASE domain-containing protein</fullName>
    </recommendedName>
</protein>
<evidence type="ECO:0000259" key="11">
    <source>
        <dbReference type="PROSITE" id="PS50839"/>
    </source>
</evidence>
<dbReference type="PRINTS" id="PR00364">
    <property type="entry name" value="DISEASERSIST"/>
</dbReference>
<keyword evidence="7 9" id="KW-1133">Transmembrane helix</keyword>
<accession>A0A218W8M2</accession>
<evidence type="ECO:0000256" key="4">
    <source>
        <dbReference type="ARBA" id="ARBA00022741"/>
    </source>
</evidence>
<keyword evidence="6" id="KW-0067">ATP-binding</keyword>
<dbReference type="InterPro" id="IPR042240">
    <property type="entry name" value="CHASE_sf"/>
</dbReference>
<feature type="domain" description="CHASE" evidence="11">
    <location>
        <begin position="749"/>
        <end position="873"/>
    </location>
</feature>
<evidence type="ECO:0000313" key="12">
    <source>
        <dbReference type="EMBL" id="OWM69214.1"/>
    </source>
</evidence>
<keyword evidence="3" id="KW-0677">Repeat</keyword>
<dbReference type="Gene3D" id="1.10.287.130">
    <property type="match status" value="1"/>
</dbReference>
<proteinExistence type="predicted"/>
<keyword evidence="4" id="KW-0547">Nucleotide-binding</keyword>
<dbReference type="PANTHER" id="PTHR36766:SF40">
    <property type="entry name" value="DISEASE RESISTANCE PROTEIN RGA3"/>
    <property type="match status" value="1"/>
</dbReference>
<dbReference type="GO" id="GO:0043531">
    <property type="term" value="F:ADP binding"/>
    <property type="evidence" value="ECO:0007669"/>
    <property type="project" value="InterPro"/>
</dbReference>
<dbReference type="AlphaFoldDB" id="A0A218W8M2"/>
<feature type="domain" description="CHASE" evidence="11">
    <location>
        <begin position="501"/>
        <end position="637"/>
    </location>
</feature>
<evidence type="ECO:0000256" key="10">
    <source>
        <dbReference type="SAM" id="SignalP"/>
    </source>
</evidence>
<keyword evidence="2 9" id="KW-0812">Transmembrane</keyword>
<feature type="transmembrane region" description="Helical" evidence="9">
    <location>
        <begin position="882"/>
        <end position="903"/>
    </location>
</feature>
<feature type="transmembrane region" description="Helical" evidence="9">
    <location>
        <begin position="648"/>
        <end position="673"/>
    </location>
</feature>
<evidence type="ECO:0000256" key="1">
    <source>
        <dbReference type="ARBA" id="ARBA00004370"/>
    </source>
</evidence>
<comment type="caution">
    <text evidence="12">The sequence shown here is derived from an EMBL/GenBank/DDBJ whole genome shotgun (WGS) entry which is preliminary data.</text>
</comment>
<dbReference type="GO" id="GO:0006952">
    <property type="term" value="P:defense response"/>
    <property type="evidence" value="ECO:0007669"/>
    <property type="project" value="UniProtKB-KW"/>
</dbReference>
<evidence type="ECO:0000256" key="7">
    <source>
        <dbReference type="ARBA" id="ARBA00022989"/>
    </source>
</evidence>
<dbReference type="GO" id="GO:0016020">
    <property type="term" value="C:membrane"/>
    <property type="evidence" value="ECO:0007669"/>
    <property type="project" value="UniProtKB-SubCell"/>
</dbReference>
<comment type="subcellular location">
    <subcellularLocation>
        <location evidence="1">Membrane</location>
    </subcellularLocation>
</comment>
<dbReference type="GO" id="GO:0007165">
    <property type="term" value="P:signal transduction"/>
    <property type="evidence" value="ECO:0007669"/>
    <property type="project" value="UniProtKB-ARBA"/>
</dbReference>
<evidence type="ECO:0000256" key="3">
    <source>
        <dbReference type="ARBA" id="ARBA00022737"/>
    </source>
</evidence>
<keyword evidence="8 9" id="KW-0472">Membrane</keyword>
<dbReference type="GO" id="GO:0005524">
    <property type="term" value="F:ATP binding"/>
    <property type="evidence" value="ECO:0007669"/>
    <property type="project" value="UniProtKB-KW"/>
</dbReference>
<dbReference type="Gene3D" id="1.20.5.4130">
    <property type="match status" value="1"/>
</dbReference>
<dbReference type="SMART" id="SM01079">
    <property type="entry name" value="CHASE"/>
    <property type="match status" value="1"/>
</dbReference>
<dbReference type="Pfam" id="PF00931">
    <property type="entry name" value="NB-ARC"/>
    <property type="match status" value="1"/>
</dbReference>
<dbReference type="InterPro" id="IPR002182">
    <property type="entry name" value="NB-ARC"/>
</dbReference>
<reference evidence="13" key="1">
    <citation type="journal article" date="2017" name="Plant J.">
        <title>The pomegranate (Punica granatum L.) genome and the genomics of punicalagin biosynthesis.</title>
        <authorList>
            <person name="Qin G."/>
            <person name="Xu C."/>
            <person name="Ming R."/>
            <person name="Tang H."/>
            <person name="Guyot R."/>
            <person name="Kramer E.M."/>
            <person name="Hu Y."/>
            <person name="Yi X."/>
            <person name="Qi Y."/>
            <person name="Xu X."/>
            <person name="Gao Z."/>
            <person name="Pan H."/>
            <person name="Jian J."/>
            <person name="Tian Y."/>
            <person name="Yue Z."/>
            <person name="Xu Y."/>
        </authorList>
    </citation>
    <scope>NUCLEOTIDE SEQUENCE [LARGE SCALE GENOMIC DNA]</scope>
    <source>
        <strain evidence="13">cv. Dabenzi</strain>
    </source>
</reference>
<dbReference type="GO" id="GO:0003824">
    <property type="term" value="F:catalytic activity"/>
    <property type="evidence" value="ECO:0007669"/>
    <property type="project" value="UniProtKB-ARBA"/>
</dbReference>